<gene>
    <name evidence="1" type="ORF">S01H1_64866</name>
</gene>
<comment type="caution">
    <text evidence="1">The sequence shown here is derived from an EMBL/GenBank/DDBJ whole genome shotgun (WGS) entry which is preliminary data.</text>
</comment>
<protein>
    <submittedName>
        <fullName evidence="1">Uncharacterized protein</fullName>
    </submittedName>
</protein>
<dbReference type="EMBL" id="BARS01042782">
    <property type="protein sequence ID" value="GAG32518.1"/>
    <property type="molecule type" value="Genomic_DNA"/>
</dbReference>
<evidence type="ECO:0000313" key="1">
    <source>
        <dbReference type="EMBL" id="GAG32518.1"/>
    </source>
</evidence>
<dbReference type="AlphaFoldDB" id="X0X7B5"/>
<proteinExistence type="predicted"/>
<accession>X0X7B5</accession>
<sequence>MAELNSFKECREFLDKGIRKANTIDRPIANNTRLIQITDSTIGIKLHNTFIVKYYDNSHLDCIDYGDLMQFDTGGWKTVTTKERINRFAPISIWTERHVWYISKSFDWDWKRKGIEETNPIYHFEDNIFF</sequence>
<organism evidence="1">
    <name type="scientific">marine sediment metagenome</name>
    <dbReference type="NCBI Taxonomy" id="412755"/>
    <lineage>
        <taxon>unclassified sequences</taxon>
        <taxon>metagenomes</taxon>
        <taxon>ecological metagenomes</taxon>
    </lineage>
</organism>
<name>X0X7B5_9ZZZZ</name>
<reference evidence="1" key="1">
    <citation type="journal article" date="2014" name="Front. Microbiol.">
        <title>High frequency of phylogenetically diverse reductive dehalogenase-homologous genes in deep subseafloor sedimentary metagenomes.</title>
        <authorList>
            <person name="Kawai M."/>
            <person name="Futagami T."/>
            <person name="Toyoda A."/>
            <person name="Takaki Y."/>
            <person name="Nishi S."/>
            <person name="Hori S."/>
            <person name="Arai W."/>
            <person name="Tsubouchi T."/>
            <person name="Morono Y."/>
            <person name="Uchiyama I."/>
            <person name="Ito T."/>
            <person name="Fujiyama A."/>
            <person name="Inagaki F."/>
            <person name="Takami H."/>
        </authorList>
    </citation>
    <scope>NUCLEOTIDE SEQUENCE</scope>
    <source>
        <strain evidence="1">Expedition CK06-06</strain>
    </source>
</reference>
<feature type="non-terminal residue" evidence="1">
    <location>
        <position position="130"/>
    </location>
</feature>